<comment type="catalytic activity">
    <reaction evidence="1">
        <text>ATP + protein L-histidine = ADP + protein N-phospho-L-histidine.</text>
        <dbReference type="EC" id="2.7.13.3"/>
    </reaction>
</comment>
<feature type="domain" description="PAC" evidence="14">
    <location>
        <begin position="88"/>
        <end position="140"/>
    </location>
</feature>
<dbReference type="PANTHER" id="PTHR41523:SF8">
    <property type="entry name" value="ETHYLENE RESPONSE SENSOR PROTEIN"/>
    <property type="match status" value="1"/>
</dbReference>
<dbReference type="InterPro" id="IPR000700">
    <property type="entry name" value="PAS-assoc_C"/>
</dbReference>
<dbReference type="Pfam" id="PF00989">
    <property type="entry name" value="PAS"/>
    <property type="match status" value="1"/>
</dbReference>
<gene>
    <name evidence="16" type="ORF">CO674_36205</name>
    <name evidence="15" type="ORF">RJJ65_35660</name>
</gene>
<evidence type="ECO:0000256" key="2">
    <source>
        <dbReference type="ARBA" id="ARBA00012438"/>
    </source>
</evidence>
<accession>A0A2A6K3C1</accession>
<dbReference type="InterPro" id="IPR011102">
    <property type="entry name" value="Sig_transdc_His_kinase_HWE"/>
</dbReference>
<keyword evidence="12" id="KW-0843">Virulence</keyword>
<dbReference type="EMBL" id="JAVLSF010000257">
    <property type="protein sequence ID" value="MDR9777873.1"/>
    <property type="molecule type" value="Genomic_DNA"/>
</dbReference>
<evidence type="ECO:0000256" key="10">
    <source>
        <dbReference type="ARBA" id="ARBA00022777"/>
    </source>
</evidence>
<evidence type="ECO:0000256" key="3">
    <source>
        <dbReference type="ARBA" id="ARBA00021740"/>
    </source>
</evidence>
<keyword evidence="4" id="KW-0597">Phosphoprotein</keyword>
<organism evidence="15 18">
    <name type="scientific">Rhizobium hidalgonense</name>
    <dbReference type="NCBI Taxonomy" id="1538159"/>
    <lineage>
        <taxon>Bacteria</taxon>
        <taxon>Pseudomonadati</taxon>
        <taxon>Pseudomonadota</taxon>
        <taxon>Alphaproteobacteria</taxon>
        <taxon>Hyphomicrobiales</taxon>
        <taxon>Rhizobiaceae</taxon>
        <taxon>Rhizobium/Agrobacterium group</taxon>
        <taxon>Rhizobium</taxon>
    </lineage>
</organism>
<evidence type="ECO:0000256" key="5">
    <source>
        <dbReference type="ARBA" id="ARBA00022630"/>
    </source>
</evidence>
<evidence type="ECO:0000256" key="9">
    <source>
        <dbReference type="ARBA" id="ARBA00022741"/>
    </source>
</evidence>
<evidence type="ECO:0000313" key="17">
    <source>
        <dbReference type="Proteomes" id="UP000219914"/>
    </source>
</evidence>
<dbReference type="InterPro" id="IPR013767">
    <property type="entry name" value="PAS_fold"/>
</dbReference>
<evidence type="ECO:0000256" key="7">
    <source>
        <dbReference type="ARBA" id="ARBA00022679"/>
    </source>
</evidence>
<dbReference type="Gene3D" id="3.30.450.20">
    <property type="entry name" value="PAS domain"/>
    <property type="match status" value="1"/>
</dbReference>
<keyword evidence="17" id="KW-1185">Reference proteome</keyword>
<evidence type="ECO:0000256" key="12">
    <source>
        <dbReference type="ARBA" id="ARBA00023026"/>
    </source>
</evidence>
<evidence type="ECO:0000259" key="13">
    <source>
        <dbReference type="PROSITE" id="PS50112"/>
    </source>
</evidence>
<keyword evidence="10" id="KW-0418">Kinase</keyword>
<dbReference type="NCBIfam" id="TIGR00229">
    <property type="entry name" value="sensory_box"/>
    <property type="match status" value="1"/>
</dbReference>
<reference evidence="15" key="2">
    <citation type="submission" date="2023-04" db="EMBL/GenBank/DDBJ databases">
        <title>Genomic characterization of faba bean (Vicia faba) microsymbionts in Mexican soils.</title>
        <authorList>
            <person name="Rivera Orduna F.N."/>
            <person name="Guevara-Luna J."/>
            <person name="Yan J."/>
            <person name="Arroyo-Herrera I."/>
            <person name="Li Y."/>
            <person name="Vasquez-Murrieta M.S."/>
            <person name="Wang E.T."/>
        </authorList>
    </citation>
    <scope>NUCLEOTIDE SEQUENCE</scope>
    <source>
        <strain evidence="15">CH26</strain>
    </source>
</reference>
<dbReference type="PROSITE" id="PS50113">
    <property type="entry name" value="PAC"/>
    <property type="match status" value="1"/>
</dbReference>
<dbReference type="EC" id="2.7.13.3" evidence="2"/>
<sequence length="193" mass="21967">MIMNPFSNSSRARERFLEAILQSAIEYAIISVDLDHKVTTWNEGARRILGWEESEIIGQPIGVIFTPADRETGVPQREMTAALAEGHADDERWHTRKDGSLFWASGQLMALRSDDGELEGFLKILRDRTEQRENEQRQRVLMHELSHRIKNTLSVVQAIISQSFRSAASMEDVEQAISARINAYAHAHDILLQ</sequence>
<dbReference type="PROSITE" id="PS50112">
    <property type="entry name" value="PAS"/>
    <property type="match status" value="1"/>
</dbReference>
<evidence type="ECO:0000256" key="4">
    <source>
        <dbReference type="ARBA" id="ARBA00022553"/>
    </source>
</evidence>
<dbReference type="CDD" id="cd00130">
    <property type="entry name" value="PAS"/>
    <property type="match status" value="1"/>
</dbReference>
<dbReference type="SMART" id="SM00091">
    <property type="entry name" value="PAS"/>
    <property type="match status" value="1"/>
</dbReference>
<dbReference type="PANTHER" id="PTHR41523">
    <property type="entry name" value="TWO-COMPONENT SYSTEM SENSOR PROTEIN"/>
    <property type="match status" value="1"/>
</dbReference>
<keyword evidence="9" id="KW-0547">Nucleotide-binding</keyword>
<evidence type="ECO:0000313" key="15">
    <source>
        <dbReference type="EMBL" id="MDR9777873.1"/>
    </source>
</evidence>
<dbReference type="GO" id="GO:0005524">
    <property type="term" value="F:ATP binding"/>
    <property type="evidence" value="ECO:0007669"/>
    <property type="project" value="UniProtKB-KW"/>
</dbReference>
<keyword evidence="7" id="KW-0808">Transferase</keyword>
<comment type="caution">
    <text evidence="15">The sequence shown here is derived from an EMBL/GenBank/DDBJ whole genome shotgun (WGS) entry which is preliminary data.</text>
</comment>
<reference evidence="16 17" key="1">
    <citation type="submission" date="2017-09" db="EMBL/GenBank/DDBJ databases">
        <title>Comparative genomics of rhizobia isolated from Phaseolus vulgaris in China.</title>
        <authorList>
            <person name="Tong W."/>
        </authorList>
    </citation>
    <scope>NUCLEOTIDE SEQUENCE [LARGE SCALE GENOMIC DNA]</scope>
    <source>
        <strain evidence="16 17">FH14</strain>
    </source>
</reference>
<proteinExistence type="predicted"/>
<evidence type="ECO:0000259" key="14">
    <source>
        <dbReference type="PROSITE" id="PS50113"/>
    </source>
</evidence>
<evidence type="ECO:0000313" key="16">
    <source>
        <dbReference type="EMBL" id="PDT18911.1"/>
    </source>
</evidence>
<dbReference type="AlphaFoldDB" id="A0A2A6K3C1"/>
<evidence type="ECO:0000313" key="18">
    <source>
        <dbReference type="Proteomes" id="UP001268610"/>
    </source>
</evidence>
<dbReference type="InterPro" id="IPR035965">
    <property type="entry name" value="PAS-like_dom_sf"/>
</dbReference>
<dbReference type="Proteomes" id="UP000219914">
    <property type="component" value="Unassembled WGS sequence"/>
</dbReference>
<feature type="non-terminal residue" evidence="15">
    <location>
        <position position="193"/>
    </location>
</feature>
<feature type="domain" description="PAS" evidence="13">
    <location>
        <begin position="13"/>
        <end position="86"/>
    </location>
</feature>
<evidence type="ECO:0000256" key="11">
    <source>
        <dbReference type="ARBA" id="ARBA00022840"/>
    </source>
</evidence>
<keyword evidence="11" id="KW-0067">ATP-binding</keyword>
<dbReference type="InterPro" id="IPR000014">
    <property type="entry name" value="PAS"/>
</dbReference>
<keyword evidence="8" id="KW-0677">Repeat</keyword>
<dbReference type="Pfam" id="PF07536">
    <property type="entry name" value="HWE_HK"/>
    <property type="match status" value="1"/>
</dbReference>
<dbReference type="EMBL" id="NWSY01000133">
    <property type="protein sequence ID" value="PDT18911.1"/>
    <property type="molecule type" value="Genomic_DNA"/>
</dbReference>
<dbReference type="SMART" id="SM00911">
    <property type="entry name" value="HWE_HK"/>
    <property type="match status" value="1"/>
</dbReference>
<protein>
    <recommendedName>
        <fullName evidence="3">Blue-light-activated histidine kinase</fullName>
        <ecNumber evidence="2">2.7.13.3</ecNumber>
    </recommendedName>
</protein>
<keyword evidence="6" id="KW-0288">FMN</keyword>
<dbReference type="RefSeq" id="WP_133118232.1">
    <property type="nucleotide sequence ID" value="NZ_JAVLSE010000058.1"/>
</dbReference>
<name>A0A2A6K3C1_9HYPH</name>
<dbReference type="GO" id="GO:0004673">
    <property type="term" value="F:protein histidine kinase activity"/>
    <property type="evidence" value="ECO:0007669"/>
    <property type="project" value="UniProtKB-EC"/>
</dbReference>
<dbReference type="GO" id="GO:0006355">
    <property type="term" value="P:regulation of DNA-templated transcription"/>
    <property type="evidence" value="ECO:0007669"/>
    <property type="project" value="InterPro"/>
</dbReference>
<evidence type="ECO:0000256" key="6">
    <source>
        <dbReference type="ARBA" id="ARBA00022643"/>
    </source>
</evidence>
<dbReference type="Proteomes" id="UP001268610">
    <property type="component" value="Unassembled WGS sequence"/>
</dbReference>
<evidence type="ECO:0000256" key="1">
    <source>
        <dbReference type="ARBA" id="ARBA00000085"/>
    </source>
</evidence>
<keyword evidence="5" id="KW-0285">Flavoprotein</keyword>
<dbReference type="SUPFAM" id="SSF55785">
    <property type="entry name" value="PYP-like sensor domain (PAS domain)"/>
    <property type="match status" value="1"/>
</dbReference>
<evidence type="ECO:0000256" key="8">
    <source>
        <dbReference type="ARBA" id="ARBA00022737"/>
    </source>
</evidence>